<dbReference type="SUPFAM" id="SSF56219">
    <property type="entry name" value="DNase I-like"/>
    <property type="match status" value="1"/>
</dbReference>
<gene>
    <name evidence="2" type="ORF">M9458_052117</name>
</gene>
<dbReference type="AlphaFoldDB" id="A0ABD0MTQ0"/>
<dbReference type="InterPro" id="IPR005135">
    <property type="entry name" value="Endo/exonuclease/phosphatase"/>
</dbReference>
<dbReference type="EMBL" id="JAMKFB020000189">
    <property type="protein sequence ID" value="KAL0152394.1"/>
    <property type="molecule type" value="Genomic_DNA"/>
</dbReference>
<evidence type="ECO:0000259" key="1">
    <source>
        <dbReference type="Pfam" id="PF03372"/>
    </source>
</evidence>
<dbReference type="PANTHER" id="PTHR46670">
    <property type="entry name" value="ENDO/EXONUCLEASE/PHOSPHATASE DOMAIN-CONTAINING PROTEIN"/>
    <property type="match status" value="1"/>
</dbReference>
<evidence type="ECO:0000313" key="3">
    <source>
        <dbReference type="Proteomes" id="UP001529510"/>
    </source>
</evidence>
<dbReference type="Gene3D" id="3.60.10.10">
    <property type="entry name" value="Endonuclease/exonuclease/phosphatase"/>
    <property type="match status" value="1"/>
</dbReference>
<organism evidence="2 3">
    <name type="scientific">Cirrhinus mrigala</name>
    <name type="common">Mrigala</name>
    <dbReference type="NCBI Taxonomy" id="683832"/>
    <lineage>
        <taxon>Eukaryota</taxon>
        <taxon>Metazoa</taxon>
        <taxon>Chordata</taxon>
        <taxon>Craniata</taxon>
        <taxon>Vertebrata</taxon>
        <taxon>Euteleostomi</taxon>
        <taxon>Actinopterygii</taxon>
        <taxon>Neopterygii</taxon>
        <taxon>Teleostei</taxon>
        <taxon>Ostariophysi</taxon>
        <taxon>Cypriniformes</taxon>
        <taxon>Cyprinidae</taxon>
        <taxon>Labeoninae</taxon>
        <taxon>Labeonini</taxon>
        <taxon>Cirrhinus</taxon>
    </lineage>
</organism>
<proteinExistence type="predicted"/>
<sequence>MCFQYIPFVSTQRTNITHRKQCNLTNLRPIVTSSTETFSFTVGLWNCQSVVNKPDFISAFSTQSTLSILGLTETWIRPVNPETSAALSNNFSFSHTPHLIGRGEGIGILISNKWKFSNHSLLCNYNSLKSHAITVTAPIKLHFVVIYRRPGQLGTFLDELDGLLSSFQEDGSPLLVFGDFNIHLDKPYVADFHSLLASFDFKRLVTTSTHKSGNQLDLIYTRNCIADNSLVKPLHISDHFFITYNLHLATSVPPTPLPVTFRRNLRSLSPSHLSSVVSSSLPSTTLFSSLEVNAATDALCSTLTSCLDDICPLSSRPARSTPPNPWLSYVLRIHRSKLRAAERKWHKSKDPSNLSLYQSLLSSFSAQVRIAKSSYFHNKINNAPDTCNLFKTFNSLLCPPTHTTSHHFYNR</sequence>
<protein>
    <recommendedName>
        <fullName evidence="1">Endonuclease/exonuclease/phosphatase domain-containing protein</fullName>
    </recommendedName>
</protein>
<dbReference type="InterPro" id="IPR036691">
    <property type="entry name" value="Endo/exonu/phosph_ase_sf"/>
</dbReference>
<dbReference type="PANTHER" id="PTHR46670:SF3">
    <property type="entry name" value="ENDONUCLEASE_EXONUCLEASE_PHOSPHATASE DOMAIN-CONTAINING PROTEIN"/>
    <property type="match status" value="1"/>
</dbReference>
<dbReference type="Pfam" id="PF03372">
    <property type="entry name" value="Exo_endo_phos"/>
    <property type="match status" value="1"/>
</dbReference>
<accession>A0ABD0MTQ0</accession>
<comment type="caution">
    <text evidence="2">The sequence shown here is derived from an EMBL/GenBank/DDBJ whole genome shotgun (WGS) entry which is preliminary data.</text>
</comment>
<name>A0ABD0MTQ0_CIRMR</name>
<evidence type="ECO:0000313" key="2">
    <source>
        <dbReference type="EMBL" id="KAL0152394.1"/>
    </source>
</evidence>
<keyword evidence="3" id="KW-1185">Reference proteome</keyword>
<reference evidence="2 3" key="1">
    <citation type="submission" date="2024-05" db="EMBL/GenBank/DDBJ databases">
        <title>Genome sequencing and assembly of Indian major carp, Cirrhinus mrigala (Hamilton, 1822).</title>
        <authorList>
            <person name="Mohindra V."/>
            <person name="Chowdhury L.M."/>
            <person name="Lal K."/>
            <person name="Jena J.K."/>
        </authorList>
    </citation>
    <scope>NUCLEOTIDE SEQUENCE [LARGE SCALE GENOMIC DNA]</scope>
    <source>
        <strain evidence="2">CM1030</strain>
        <tissue evidence="2">Blood</tissue>
    </source>
</reference>
<dbReference type="Proteomes" id="UP001529510">
    <property type="component" value="Unassembled WGS sequence"/>
</dbReference>
<feature type="domain" description="Endonuclease/exonuclease/phosphatase" evidence="1">
    <location>
        <begin position="45"/>
        <end position="239"/>
    </location>
</feature>